<evidence type="ECO:0000313" key="2">
    <source>
        <dbReference type="EMBL" id="VDK56005.1"/>
    </source>
</evidence>
<organism evidence="2 3">
    <name type="scientific">Cylicostephanus goldi</name>
    <name type="common">Nematode worm</name>
    <dbReference type="NCBI Taxonomy" id="71465"/>
    <lineage>
        <taxon>Eukaryota</taxon>
        <taxon>Metazoa</taxon>
        <taxon>Ecdysozoa</taxon>
        <taxon>Nematoda</taxon>
        <taxon>Chromadorea</taxon>
        <taxon>Rhabditida</taxon>
        <taxon>Rhabditina</taxon>
        <taxon>Rhabditomorpha</taxon>
        <taxon>Strongyloidea</taxon>
        <taxon>Strongylidae</taxon>
        <taxon>Cylicostephanus</taxon>
    </lineage>
</organism>
<feature type="compositionally biased region" description="Basic and acidic residues" evidence="1">
    <location>
        <begin position="80"/>
        <end position="98"/>
    </location>
</feature>
<evidence type="ECO:0000313" key="3">
    <source>
        <dbReference type="Proteomes" id="UP000271889"/>
    </source>
</evidence>
<name>A0A3P6RPV0_CYLGO</name>
<protein>
    <submittedName>
        <fullName evidence="2">Uncharacterized protein</fullName>
    </submittedName>
</protein>
<gene>
    <name evidence="2" type="ORF">CGOC_LOCUS3497</name>
</gene>
<keyword evidence="3" id="KW-1185">Reference proteome</keyword>
<feature type="region of interest" description="Disordered" evidence="1">
    <location>
        <begin position="1"/>
        <end position="20"/>
    </location>
</feature>
<evidence type="ECO:0000256" key="1">
    <source>
        <dbReference type="SAM" id="MobiDB-lite"/>
    </source>
</evidence>
<proteinExistence type="predicted"/>
<feature type="region of interest" description="Disordered" evidence="1">
    <location>
        <begin position="123"/>
        <end position="166"/>
    </location>
</feature>
<accession>A0A3P6RPV0</accession>
<dbReference type="AlphaFoldDB" id="A0A3P6RPV0"/>
<dbReference type="OrthoDB" id="10480045at2759"/>
<dbReference type="EMBL" id="UYRV01008843">
    <property type="protein sequence ID" value="VDK56005.1"/>
    <property type="molecule type" value="Genomic_DNA"/>
</dbReference>
<sequence>MVANRRSNFSNSEPKTPTSATRYYTAVAEFKLQPPPASAAAQVPAPAEPKPYKRPSASSLVTTQATIEPKTSLQEAPQPRAKEAPRPVEESRELDKAAESVYDELPMSPGLNAPYATTAADPFYAHHSTTPGSSLLNYVRPRYHDDSYRRRDERSSSPGRSNKRVK</sequence>
<dbReference type="Proteomes" id="UP000271889">
    <property type="component" value="Unassembled WGS sequence"/>
</dbReference>
<feature type="compositionally biased region" description="Basic and acidic residues" evidence="1">
    <location>
        <begin position="142"/>
        <end position="155"/>
    </location>
</feature>
<reference evidence="2 3" key="1">
    <citation type="submission" date="2018-11" db="EMBL/GenBank/DDBJ databases">
        <authorList>
            <consortium name="Pathogen Informatics"/>
        </authorList>
    </citation>
    <scope>NUCLEOTIDE SEQUENCE [LARGE SCALE GENOMIC DNA]</scope>
</reference>
<feature type="compositionally biased region" description="Polar residues" evidence="1">
    <location>
        <begin position="127"/>
        <end position="136"/>
    </location>
</feature>
<feature type="compositionally biased region" description="Polar residues" evidence="1">
    <location>
        <begin position="56"/>
        <end position="75"/>
    </location>
</feature>
<feature type="region of interest" description="Disordered" evidence="1">
    <location>
        <begin position="34"/>
        <end position="100"/>
    </location>
</feature>